<sequence>MKNLVKIALAAALTISAAAGAYAQEFTKGVVTKIDAKTNKVTIKHEQLKNLDMPAMTMVFRADDPAIRAKLKKGASIEFVAERVDGKLTVTQVK</sequence>
<gene>
    <name evidence="2" type="ORF">GGD46_003412</name>
</gene>
<organism evidence="2 3">
    <name type="scientific">Rhizobium lusitanum</name>
    <dbReference type="NCBI Taxonomy" id="293958"/>
    <lineage>
        <taxon>Bacteria</taxon>
        <taxon>Pseudomonadati</taxon>
        <taxon>Pseudomonadota</taxon>
        <taxon>Alphaproteobacteria</taxon>
        <taxon>Hyphomicrobiales</taxon>
        <taxon>Rhizobiaceae</taxon>
        <taxon>Rhizobium/Agrobacterium group</taxon>
        <taxon>Rhizobium</taxon>
    </lineage>
</organism>
<dbReference type="Gene3D" id="2.40.50.320">
    <property type="entry name" value="Copper binding periplasmic protein CusF"/>
    <property type="match status" value="1"/>
</dbReference>
<feature type="signal peptide" evidence="1">
    <location>
        <begin position="1"/>
        <end position="23"/>
    </location>
</feature>
<dbReference type="Proteomes" id="UP000565576">
    <property type="component" value="Unassembled WGS sequence"/>
</dbReference>
<evidence type="ECO:0000313" key="3">
    <source>
        <dbReference type="Proteomes" id="UP000565576"/>
    </source>
</evidence>
<evidence type="ECO:0000313" key="2">
    <source>
        <dbReference type="EMBL" id="MBB6486117.1"/>
    </source>
</evidence>
<protein>
    <submittedName>
        <fullName evidence="2">Cu/Ag efflux protein CusF</fullName>
    </submittedName>
</protein>
<name>A0A7X0IST7_9HYPH</name>
<dbReference type="RefSeq" id="WP_184705795.1">
    <property type="nucleotide sequence ID" value="NZ_JACHBG010000007.1"/>
</dbReference>
<evidence type="ECO:0000256" key="1">
    <source>
        <dbReference type="SAM" id="SignalP"/>
    </source>
</evidence>
<feature type="chain" id="PRO_5030658153" evidence="1">
    <location>
        <begin position="24"/>
        <end position="94"/>
    </location>
</feature>
<dbReference type="Pfam" id="PF11604">
    <property type="entry name" value="CusF_Ec"/>
    <property type="match status" value="1"/>
</dbReference>
<reference evidence="2 3" key="1">
    <citation type="submission" date="2020-08" db="EMBL/GenBank/DDBJ databases">
        <title>Genomic Encyclopedia of Type Strains, Phase IV (KMG-V): Genome sequencing to study the core and pangenomes of soil and plant-associated prokaryotes.</title>
        <authorList>
            <person name="Whitman W."/>
        </authorList>
    </citation>
    <scope>NUCLEOTIDE SEQUENCE [LARGE SCALE GENOMIC DNA]</scope>
    <source>
        <strain evidence="2 3">SEMIA 4060</strain>
    </source>
</reference>
<dbReference type="InterPro" id="IPR042230">
    <property type="entry name" value="CusF_sf"/>
</dbReference>
<dbReference type="AlphaFoldDB" id="A0A7X0IST7"/>
<dbReference type="EMBL" id="JACHBG010000007">
    <property type="protein sequence ID" value="MBB6486117.1"/>
    <property type="molecule type" value="Genomic_DNA"/>
</dbReference>
<dbReference type="InterPro" id="IPR021647">
    <property type="entry name" value="CusF_Ec"/>
</dbReference>
<proteinExistence type="predicted"/>
<comment type="caution">
    <text evidence="2">The sequence shown here is derived from an EMBL/GenBank/DDBJ whole genome shotgun (WGS) entry which is preliminary data.</text>
</comment>
<keyword evidence="1" id="KW-0732">Signal</keyword>
<accession>A0A7X0IST7</accession>